<gene>
    <name evidence="2" type="primary">LOC111318007</name>
</gene>
<sequence>MGQMPSDLPELSFNFWKFCLPPVIQSSKANFHLSTYQMESSEDIELINLAIQKLIEEKRIKDTSGYKFSEDDDDQLLSRLLSQLESLKGDITLKQSELEVTSRRVDKAEAKSENGSQVDSGCGEIGVEEIVKELKAIKKQNTITHCLLSLIIVVTVTWQLSEVSLFLKVKNGLTHPFRSFGRVLVGMLSSPVINTHEAEKHNLNHLVDPSLPFVNITDLPHLGSSSEH</sequence>
<evidence type="ECO:0000313" key="2">
    <source>
        <dbReference type="RefSeq" id="XP_022776348.1"/>
    </source>
</evidence>
<keyword evidence="1" id="KW-1185">Reference proteome</keyword>
<dbReference type="AlphaFoldDB" id="A0A6P6BGY3"/>
<protein>
    <submittedName>
        <fullName evidence="2">Uncharacterized protein LOC111318007</fullName>
    </submittedName>
</protein>
<dbReference type="PANTHER" id="PTHR35280">
    <property type="entry name" value="F17L21.9"/>
    <property type="match status" value="1"/>
</dbReference>
<evidence type="ECO:0000313" key="1">
    <source>
        <dbReference type="Proteomes" id="UP000515121"/>
    </source>
</evidence>
<dbReference type="OrthoDB" id="782808at2759"/>
<name>A0A6P6BGY3_DURZI</name>
<proteinExistence type="predicted"/>
<dbReference type="KEGG" id="dzi:111318007"/>
<dbReference type="PANTHER" id="PTHR35280:SF1">
    <property type="entry name" value="F17L21.9"/>
    <property type="match status" value="1"/>
</dbReference>
<dbReference type="RefSeq" id="XP_022776348.1">
    <property type="nucleotide sequence ID" value="XM_022920613.1"/>
</dbReference>
<organism evidence="1 2">
    <name type="scientific">Durio zibethinus</name>
    <name type="common">Durian</name>
    <dbReference type="NCBI Taxonomy" id="66656"/>
    <lineage>
        <taxon>Eukaryota</taxon>
        <taxon>Viridiplantae</taxon>
        <taxon>Streptophyta</taxon>
        <taxon>Embryophyta</taxon>
        <taxon>Tracheophyta</taxon>
        <taxon>Spermatophyta</taxon>
        <taxon>Magnoliopsida</taxon>
        <taxon>eudicotyledons</taxon>
        <taxon>Gunneridae</taxon>
        <taxon>Pentapetalae</taxon>
        <taxon>rosids</taxon>
        <taxon>malvids</taxon>
        <taxon>Malvales</taxon>
        <taxon>Malvaceae</taxon>
        <taxon>Helicteroideae</taxon>
        <taxon>Durio</taxon>
    </lineage>
</organism>
<dbReference type="Proteomes" id="UP000515121">
    <property type="component" value="Unplaced"/>
</dbReference>
<dbReference type="GeneID" id="111318007"/>
<reference evidence="2" key="1">
    <citation type="submission" date="2025-08" db="UniProtKB">
        <authorList>
            <consortium name="RefSeq"/>
        </authorList>
    </citation>
    <scope>IDENTIFICATION</scope>
    <source>
        <tissue evidence="2">Fruit stalk</tissue>
    </source>
</reference>
<accession>A0A6P6BGY3</accession>